<name>A0A0F7FI02_9CREN</name>
<dbReference type="AlphaFoldDB" id="A0A0F7FI02"/>
<dbReference type="Proteomes" id="UP000067434">
    <property type="component" value="Chromosome"/>
</dbReference>
<dbReference type="HOGENOM" id="CLU_050006_8_1_2"/>
<evidence type="ECO:0000256" key="1">
    <source>
        <dbReference type="ARBA" id="ARBA00023235"/>
    </source>
</evidence>
<reference evidence="3 4" key="1">
    <citation type="journal article" date="2015" name="Stand. Genomic Sci.">
        <title>Complete genome sequence of and proposal of Thermofilum uzonense sp. nov. a novel hyperthermophilic crenarchaeon and emended description of the genus Thermofilum.</title>
        <authorList>
            <person name="Toshchakov S.V."/>
            <person name="Korzhenkov A.A."/>
            <person name="Samarov N.I."/>
            <person name="Mazunin I.O."/>
            <person name="Mozhey O.I."/>
            <person name="Shmyr I.S."/>
            <person name="Derbikova K.S."/>
            <person name="Taranov E.A."/>
            <person name="Dominova I.N."/>
            <person name="Bonch-Osmolovskaya E.A."/>
            <person name="Patrushev M.V."/>
            <person name="Podosokorskaya O.A."/>
            <person name="Kublanov I.V."/>
        </authorList>
    </citation>
    <scope>NUCLEOTIDE SEQUENCE [LARGE SCALE GENOMIC DNA]</scope>
    <source>
        <strain evidence="3 4">1807-2</strain>
    </source>
</reference>
<dbReference type="KEGG" id="thf:MA03_05310"/>
<evidence type="ECO:0000313" key="3">
    <source>
        <dbReference type="EMBL" id="AKG38804.1"/>
    </source>
</evidence>
<protein>
    <recommendedName>
        <fullName evidence="2">Xylose isomerase-like TIM barrel domain-containing protein</fullName>
    </recommendedName>
</protein>
<dbReference type="SUPFAM" id="SSF51658">
    <property type="entry name" value="Xylose isomerase-like"/>
    <property type="match status" value="1"/>
</dbReference>
<dbReference type="Pfam" id="PF01261">
    <property type="entry name" value="AP_endonuc_2"/>
    <property type="match status" value="1"/>
</dbReference>
<dbReference type="InterPro" id="IPR036237">
    <property type="entry name" value="Xyl_isomerase-like_sf"/>
</dbReference>
<organism evidence="3 4">
    <name type="scientific">Infirmifilum uzonense</name>
    <dbReference type="NCBI Taxonomy" id="1550241"/>
    <lineage>
        <taxon>Archaea</taxon>
        <taxon>Thermoproteota</taxon>
        <taxon>Thermoprotei</taxon>
        <taxon>Thermofilales</taxon>
        <taxon>Thermofilaceae</taxon>
        <taxon>Infirmifilum</taxon>
    </lineage>
</organism>
<dbReference type="InterPro" id="IPR050417">
    <property type="entry name" value="Sugar_Epim/Isomerase"/>
</dbReference>
<dbReference type="GO" id="GO:0016853">
    <property type="term" value="F:isomerase activity"/>
    <property type="evidence" value="ECO:0007669"/>
    <property type="project" value="UniProtKB-KW"/>
</dbReference>
<accession>A0A0F7FI02</accession>
<dbReference type="PANTHER" id="PTHR43489:SF7">
    <property type="entry name" value="3-DEHYDRO-D-GULOSIDE 4-EPIMERASE-RELATED"/>
    <property type="match status" value="1"/>
</dbReference>
<feature type="domain" description="Xylose isomerase-like TIM barrel" evidence="2">
    <location>
        <begin position="25"/>
        <end position="245"/>
    </location>
</feature>
<dbReference type="InterPro" id="IPR013022">
    <property type="entry name" value="Xyl_isomerase-like_TIM-brl"/>
</dbReference>
<evidence type="ECO:0000313" key="4">
    <source>
        <dbReference type="Proteomes" id="UP000067434"/>
    </source>
</evidence>
<dbReference type="PANTHER" id="PTHR43489">
    <property type="entry name" value="ISOMERASE"/>
    <property type="match status" value="1"/>
</dbReference>
<evidence type="ECO:0000259" key="2">
    <source>
        <dbReference type="Pfam" id="PF01261"/>
    </source>
</evidence>
<sequence length="269" mass="29511">MAVTPLHAKFEAVAKGSPAEFALLLSELGYNGIEYSVLEPETIIELVRIASDYGLRVPAIGTGLNYIHYGLDLTSPDEGVRARTLNRLQSFVEYTGRSEAGGVIIGLIRGRGDSYSSPEMALNLLAAQLSTLCRQAVDADVKLFLEPLNRYESKIINTVGEALNFLRRVDCPNLYLLLDTFHMNIEEPVIEDSIRVAGDKIGHFHVADSNRYAPGMGHLDFSSILKALKDTGYSGYVSAEIIVKPDFESAARLTLNTLRIASGCEEENR</sequence>
<dbReference type="PATRIC" id="fig|1550241.5.peg.1117"/>
<gene>
    <name evidence="3" type="ORF">MA03_05310</name>
</gene>
<proteinExistence type="predicted"/>
<keyword evidence="1" id="KW-0413">Isomerase</keyword>
<keyword evidence="4" id="KW-1185">Reference proteome</keyword>
<dbReference type="STRING" id="1550241.MA03_05310"/>
<dbReference type="EMBL" id="CP009961">
    <property type="protein sequence ID" value="AKG38804.1"/>
    <property type="molecule type" value="Genomic_DNA"/>
</dbReference>
<dbReference type="Gene3D" id="3.20.20.150">
    <property type="entry name" value="Divalent-metal-dependent TIM barrel enzymes"/>
    <property type="match status" value="1"/>
</dbReference>